<evidence type="ECO:0000256" key="7">
    <source>
        <dbReference type="ARBA" id="ARBA00022553"/>
    </source>
</evidence>
<dbReference type="Proteomes" id="UP000535478">
    <property type="component" value="Unassembled WGS sequence"/>
</dbReference>
<dbReference type="GO" id="GO:0005886">
    <property type="term" value="C:plasma membrane"/>
    <property type="evidence" value="ECO:0007669"/>
    <property type="project" value="UniProtKB-SubCell"/>
</dbReference>
<feature type="domain" description="PDZ" evidence="15">
    <location>
        <begin position="461"/>
        <end position="527"/>
    </location>
</feature>
<proteinExistence type="inferred from homology"/>
<protein>
    <submittedName>
        <fullName evidence="16">ZO3 protein</fullName>
    </submittedName>
</protein>
<evidence type="ECO:0000256" key="11">
    <source>
        <dbReference type="PROSITE-ProRule" id="PRU00192"/>
    </source>
</evidence>
<keyword evidence="8" id="KW-0677">Repeat</keyword>
<comment type="caution">
    <text evidence="16">The sequence shown here is derived from an EMBL/GenBank/DDBJ whole genome shotgun (WGS) entry which is preliminary data.</text>
</comment>
<dbReference type="CDD" id="cd06727">
    <property type="entry name" value="PDZ1_ZO1-like"/>
    <property type="match status" value="1"/>
</dbReference>
<dbReference type="SUPFAM" id="SSF52540">
    <property type="entry name" value="P-loop containing nucleoside triphosphate hydrolases"/>
    <property type="match status" value="1"/>
</dbReference>
<dbReference type="Pfam" id="PF07653">
    <property type="entry name" value="SH3_2"/>
    <property type="match status" value="1"/>
</dbReference>
<evidence type="ECO:0000256" key="3">
    <source>
        <dbReference type="ARBA" id="ARBA00007014"/>
    </source>
</evidence>
<evidence type="ECO:0000256" key="9">
    <source>
        <dbReference type="ARBA" id="ARBA00022949"/>
    </source>
</evidence>
<dbReference type="SUPFAM" id="SSF50156">
    <property type="entry name" value="PDZ domain-like"/>
    <property type="match status" value="3"/>
</dbReference>
<evidence type="ECO:0000256" key="4">
    <source>
        <dbReference type="ARBA" id="ARBA00022427"/>
    </source>
</evidence>
<feature type="region of interest" description="Disordered" evidence="12">
    <location>
        <begin position="950"/>
        <end position="970"/>
    </location>
</feature>
<feature type="region of interest" description="Disordered" evidence="12">
    <location>
        <begin position="151"/>
        <end position="256"/>
    </location>
</feature>
<dbReference type="InterPro" id="IPR001452">
    <property type="entry name" value="SH3_domain"/>
</dbReference>
<dbReference type="InterPro" id="IPR008144">
    <property type="entry name" value="Guanylate_kin-like_dom"/>
</dbReference>
<feature type="compositionally biased region" description="Basic and acidic residues" evidence="12">
    <location>
        <begin position="409"/>
        <end position="424"/>
    </location>
</feature>
<keyword evidence="9" id="KW-0965">Cell junction</keyword>
<evidence type="ECO:0000256" key="1">
    <source>
        <dbReference type="ARBA" id="ARBA00004413"/>
    </source>
</evidence>
<dbReference type="GO" id="GO:0090557">
    <property type="term" value="P:establishment of endothelial intestinal barrier"/>
    <property type="evidence" value="ECO:0007669"/>
    <property type="project" value="TreeGrafter"/>
</dbReference>
<feature type="domain" description="PDZ" evidence="15">
    <location>
        <begin position="58"/>
        <end position="145"/>
    </location>
</feature>
<dbReference type="InterPro" id="IPR008145">
    <property type="entry name" value="GK/Ca_channel_bsu"/>
</dbReference>
<dbReference type="Pfam" id="PF00595">
    <property type="entry name" value="PDZ"/>
    <property type="match status" value="3"/>
</dbReference>
<evidence type="ECO:0000259" key="13">
    <source>
        <dbReference type="PROSITE" id="PS50002"/>
    </source>
</evidence>
<keyword evidence="7" id="KW-0597">Phosphoprotein</keyword>
<dbReference type="GO" id="GO:0005923">
    <property type="term" value="C:bicellular tight junction"/>
    <property type="evidence" value="ECO:0007669"/>
    <property type="project" value="UniProtKB-SubCell"/>
</dbReference>
<dbReference type="FunFam" id="3.40.50.300:FF:000110">
    <property type="entry name" value="tight junction protein ZO-1 isoform X1"/>
    <property type="match status" value="1"/>
</dbReference>
<dbReference type="Gene3D" id="2.30.30.40">
    <property type="entry name" value="SH3 Domains"/>
    <property type="match status" value="1"/>
</dbReference>
<dbReference type="CDD" id="cd12028">
    <property type="entry name" value="SH3_ZO-3"/>
    <property type="match status" value="1"/>
</dbReference>
<evidence type="ECO:0000256" key="6">
    <source>
        <dbReference type="ARBA" id="ARBA00022475"/>
    </source>
</evidence>
<keyword evidence="17" id="KW-1185">Reference proteome</keyword>
<feature type="non-terminal residue" evidence="16">
    <location>
        <position position="1"/>
    </location>
</feature>
<feature type="compositionally biased region" description="Basic residues" evidence="12">
    <location>
        <begin position="211"/>
        <end position="221"/>
    </location>
</feature>
<comment type="similarity">
    <text evidence="3">Belongs to the MAGUK family.</text>
</comment>
<name>A0A7L3UFL0_URIAL</name>
<dbReference type="SMART" id="SM00228">
    <property type="entry name" value="PDZ"/>
    <property type="match status" value="3"/>
</dbReference>
<feature type="region of interest" description="Disordered" evidence="12">
    <location>
        <begin position="371"/>
        <end position="424"/>
    </location>
</feature>
<keyword evidence="6" id="KW-1003">Cell membrane</keyword>
<accession>A0A7L3UFL0</accession>
<dbReference type="GO" id="GO:0050839">
    <property type="term" value="F:cell adhesion molecule binding"/>
    <property type="evidence" value="ECO:0007669"/>
    <property type="project" value="TreeGrafter"/>
</dbReference>
<dbReference type="Gene3D" id="3.40.50.300">
    <property type="entry name" value="P-loop containing nucleotide triphosphate hydrolases"/>
    <property type="match status" value="1"/>
</dbReference>
<feature type="region of interest" description="Disordered" evidence="12">
    <location>
        <begin position="1"/>
        <end position="37"/>
    </location>
</feature>
<dbReference type="GO" id="GO:0098609">
    <property type="term" value="P:cell-cell adhesion"/>
    <property type="evidence" value="ECO:0007669"/>
    <property type="project" value="TreeGrafter"/>
</dbReference>
<dbReference type="PROSITE" id="PS50002">
    <property type="entry name" value="SH3"/>
    <property type="match status" value="1"/>
</dbReference>
<dbReference type="Pfam" id="PF00625">
    <property type="entry name" value="Guanylate_kin"/>
    <property type="match status" value="1"/>
</dbReference>
<organism evidence="16 17">
    <name type="scientific">Uria aalge</name>
    <name type="common">Common mure</name>
    <name type="synonym">Colymbus aalge</name>
    <dbReference type="NCBI Taxonomy" id="13746"/>
    <lineage>
        <taxon>Eukaryota</taxon>
        <taxon>Metazoa</taxon>
        <taxon>Chordata</taxon>
        <taxon>Craniata</taxon>
        <taxon>Vertebrata</taxon>
        <taxon>Euteleostomi</taxon>
        <taxon>Archelosauria</taxon>
        <taxon>Archosauria</taxon>
        <taxon>Dinosauria</taxon>
        <taxon>Saurischia</taxon>
        <taxon>Theropoda</taxon>
        <taxon>Coelurosauria</taxon>
        <taxon>Aves</taxon>
        <taxon>Neognathae</taxon>
        <taxon>Neoaves</taxon>
        <taxon>Charadriiformes</taxon>
        <taxon>Alcidae</taxon>
        <taxon>Uria</taxon>
    </lineage>
</organism>
<dbReference type="SUPFAM" id="SSF50044">
    <property type="entry name" value="SH3-domain"/>
    <property type="match status" value="1"/>
</dbReference>
<dbReference type="CDD" id="cd06729">
    <property type="entry name" value="PDZ3_ZO1-like_domain"/>
    <property type="match status" value="1"/>
</dbReference>
<dbReference type="Gene3D" id="2.30.42.10">
    <property type="match status" value="3"/>
</dbReference>
<dbReference type="CDD" id="cd06728">
    <property type="entry name" value="PDZ2_ZO1-like_ds"/>
    <property type="match status" value="1"/>
</dbReference>
<evidence type="ECO:0000256" key="12">
    <source>
        <dbReference type="SAM" id="MobiDB-lite"/>
    </source>
</evidence>
<evidence type="ECO:0000313" key="17">
    <source>
        <dbReference type="Proteomes" id="UP000535478"/>
    </source>
</evidence>
<dbReference type="InterPro" id="IPR005420">
    <property type="entry name" value="ZO-3"/>
</dbReference>
<dbReference type="InterPro" id="IPR036028">
    <property type="entry name" value="SH3-like_dom_sf"/>
</dbReference>
<evidence type="ECO:0000259" key="15">
    <source>
        <dbReference type="PROSITE" id="PS50106"/>
    </source>
</evidence>
<keyword evidence="5 11" id="KW-0728">SH3 domain</keyword>
<feature type="compositionally biased region" description="Basic and acidic residues" evidence="12">
    <location>
        <begin position="182"/>
        <end position="210"/>
    </location>
</feature>
<dbReference type="PRINTS" id="PR01597">
    <property type="entry name" value="ZONOCCLUDNS"/>
</dbReference>
<evidence type="ECO:0000256" key="10">
    <source>
        <dbReference type="ARBA" id="ARBA00023136"/>
    </source>
</evidence>
<keyword evidence="10" id="KW-0472">Membrane</keyword>
<dbReference type="GO" id="GO:0045216">
    <property type="term" value="P:cell-cell junction organization"/>
    <property type="evidence" value="ECO:0007669"/>
    <property type="project" value="TreeGrafter"/>
</dbReference>
<dbReference type="InterPro" id="IPR036034">
    <property type="entry name" value="PDZ_sf"/>
</dbReference>
<feature type="compositionally biased region" description="Basic and acidic residues" evidence="12">
    <location>
        <begin position="222"/>
        <end position="240"/>
    </location>
</feature>
<feature type="domain" description="SH3" evidence="13">
    <location>
        <begin position="556"/>
        <end position="624"/>
    </location>
</feature>
<dbReference type="PANTHER" id="PTHR13865:SF11">
    <property type="entry name" value="TIGHT JUNCTION PROTEIN ZO-3"/>
    <property type="match status" value="1"/>
</dbReference>
<dbReference type="GO" id="GO:1905605">
    <property type="term" value="P:positive regulation of blood-brain barrier permeability"/>
    <property type="evidence" value="ECO:0007669"/>
    <property type="project" value="TreeGrafter"/>
</dbReference>
<dbReference type="EMBL" id="VZUE01000238">
    <property type="protein sequence ID" value="NXV50551.1"/>
    <property type="molecule type" value="Genomic_DNA"/>
</dbReference>
<evidence type="ECO:0000256" key="8">
    <source>
        <dbReference type="ARBA" id="ARBA00022737"/>
    </source>
</evidence>
<feature type="domain" description="PDZ" evidence="15">
    <location>
        <begin position="280"/>
        <end position="357"/>
    </location>
</feature>
<dbReference type="GO" id="GO:0150105">
    <property type="term" value="P:protein localization to cell-cell junction"/>
    <property type="evidence" value="ECO:0007669"/>
    <property type="project" value="TreeGrafter"/>
</dbReference>
<evidence type="ECO:0000256" key="2">
    <source>
        <dbReference type="ARBA" id="ARBA00004435"/>
    </source>
</evidence>
<dbReference type="AlphaFoldDB" id="A0A7L3UFL0"/>
<reference evidence="16 17" key="1">
    <citation type="submission" date="2019-09" db="EMBL/GenBank/DDBJ databases">
        <title>Bird 10,000 Genomes (B10K) Project - Family phase.</title>
        <authorList>
            <person name="Zhang G."/>
        </authorList>
    </citation>
    <scope>NUCLEOTIDE SEQUENCE [LARGE SCALE GENOMIC DNA]</scope>
    <source>
        <strain evidence="16">OUT-0019</strain>
        <tissue evidence="16">Blood</tissue>
    </source>
</reference>
<dbReference type="InterPro" id="IPR005417">
    <property type="entry name" value="ZO"/>
</dbReference>
<gene>
    <name evidence="16" type="primary">Tjp3</name>
    <name evidence="16" type="ORF">URIAAL_R11175</name>
</gene>
<dbReference type="FunFam" id="2.30.42.10:FF:000013">
    <property type="entry name" value="Putative tight junction protein ZO-1"/>
    <property type="match status" value="1"/>
</dbReference>
<keyword evidence="4" id="KW-0796">Tight junction</keyword>
<dbReference type="InterPro" id="IPR001478">
    <property type="entry name" value="PDZ"/>
</dbReference>
<dbReference type="SMART" id="SM00326">
    <property type="entry name" value="SH3"/>
    <property type="match status" value="1"/>
</dbReference>
<dbReference type="PROSITE" id="PS50052">
    <property type="entry name" value="GUANYLATE_KINASE_2"/>
    <property type="match status" value="1"/>
</dbReference>
<dbReference type="PRINTS" id="PR01600">
    <property type="entry name" value="ZONOCCLUDNS3"/>
</dbReference>
<evidence type="ECO:0000313" key="16">
    <source>
        <dbReference type="EMBL" id="NXV50551.1"/>
    </source>
</evidence>
<comment type="subcellular location">
    <subcellularLocation>
        <location evidence="2">Cell junction</location>
        <location evidence="2">Tight junction</location>
    </subcellularLocation>
    <subcellularLocation>
        <location evidence="1">Cell membrane</location>
        <topology evidence="1">Peripheral membrane protein</topology>
        <orientation evidence="1">Cytoplasmic side</orientation>
    </subcellularLocation>
</comment>
<feature type="non-terminal residue" evidence="16">
    <location>
        <position position="970"/>
    </location>
</feature>
<dbReference type="PANTHER" id="PTHR13865">
    <property type="entry name" value="TIGHT JUNCTION PROTEIN"/>
    <property type="match status" value="1"/>
</dbReference>
<dbReference type="PROSITE" id="PS50106">
    <property type="entry name" value="PDZ"/>
    <property type="match status" value="3"/>
</dbReference>
<dbReference type="InterPro" id="IPR027417">
    <property type="entry name" value="P-loop_NTPase"/>
</dbReference>
<evidence type="ECO:0000259" key="14">
    <source>
        <dbReference type="PROSITE" id="PS50052"/>
    </source>
</evidence>
<feature type="compositionally biased region" description="Polar residues" evidence="12">
    <location>
        <begin position="151"/>
        <end position="161"/>
    </location>
</feature>
<sequence>PEVGLRKGPAAAKRSRSRSAPPAAGQGLPRRPAAAVTSPGLRWRVPAMEEMLIWEQHTVTLSKDPHRGFGFAVSGGRDRPNRVTGDTAVVVSDVVAGGPAAGRLQKKDHIVMVNGLSMENVSSSFAIQTLKTCGKIVNITLKRPKKVQLLVSKSSPASPTVPQRYDSVEDFGSHGAHPALHRSRDDLDHSRGYDGDSSSERSSGHHQDDRRHHKPASRSRRRSQDSSHWRESPPGSDRRGYSRHRSTNGFGHEGDTNGLALVSGFKRLPCRDVPMKPITSVLVKQKQNEEYGLKLGSQLFIKHIVESGLAAKGSSLQEGDLILKINGVASEDMSLAETQQLIERTEGTLTLLVLRDHRQFLVNIADIEDSQSDSSRMDDISDIDSELSHPPSPETSPRIPAAARMNSPPERRRSNRDPVADTVVDDARGPDLLEAVEGDGYHSPHPSPAARAAHKDGYSADSRVVRFMKAKSVGLRLAGGNDVGIFVSSVQEGSPADSQGVREGDQILQVNDTSFQNLTREEAVEYLMRLPPGEDITLWTQSKQDIYRKMISSNVGDSFYIRTHFDFEKDTPSGLSFVRGDVFHVLDTMYRGRLGSWLAVRMGRDLQEQDKGIIPNRSRAEQIASLESVLKATSGANPSGARAEFWKLRGLRGAKKMLRKSREDLSALTKQGHYPPYERVVLKEASFKRPVVILGPIADIAMQKLSTELPELFEIAPSMARDGASSKVIKLDSVRQIAEKNKHALLDITPSAVERLNYVQYYPVVVFCEPESRQGIKAMRQWLAPDSRKSSRRLYAQASKMKKYCSHLFTATVSLSGSGNTWYEAIKDIIRTQQSQPVWTAVEQADVAPEDSLDLLNPPSAAASGYLTCDSHANSDYDDTDGETGAYTDGEVEDAYDQPGLARSSEPVQMSLGHGLREQVGDCPCHPQRHHCSFSSPREYEHDAVRKRFTRARDDSDQEEGYEWGPATDV</sequence>
<evidence type="ECO:0000256" key="5">
    <source>
        <dbReference type="ARBA" id="ARBA00022443"/>
    </source>
</evidence>
<feature type="domain" description="Guanylate kinase-like" evidence="14">
    <location>
        <begin position="731"/>
        <end position="831"/>
    </location>
</feature>
<dbReference type="SMART" id="SM00072">
    <property type="entry name" value="GuKc"/>
    <property type="match status" value="1"/>
</dbReference>